<feature type="transmembrane region" description="Helical" evidence="2">
    <location>
        <begin position="7"/>
        <end position="25"/>
    </location>
</feature>
<name>A0A6A5BZE2_NAEFO</name>
<sequence length="618" mass="68785">MKLQSCQLPSVIIILCSIFLFYLLIPPTFCSSLATNESLLTSSSNFGCNGTVISEITNLWKTSMMSYIVNQQITQRLILTNDTYALYDTQLYLANLVGMIRRCGNFHNDLLHQVASVLLPSFTKLEIDPRDNYPRWICRGGAICTGNNLLNIEVILCSSQYLGLISLAANAISALPPSARTSNMTSFMQQAVKTSWQHVARWSTTSWNATIAKRHPLTYLNVTDGSSSAFFSDKELWVITTVSELAGIYQRDPNLFASFATPQEKSNIETFFKGLLTLMNARISFQSVKISSFGNFEAGDLDRGFDRLYADSRYAGYWNLTVPPITCLSNGTKIVNVPPNNIPIVETIGWDISHARRLVQTFDALFFNYEAVKSVFNTPTSLIPVSRWRNAFSNAIVGRIWNQDSQFPRFTNYWDGTPGWYRVDYSNGVTTCNPGLSPFALSTSIPTGGYGSWRSVNDTIQTLLRRMYYLNKSKASSSETSYLSEIGLLNFNTVSGLMFLPSLVGVNNCSNAGVSQPECNMQTCLEYAPNELSPSCSNHGYCMGGNICQCLNGFMGSKCELTVQPSIPLVSRNEESMKRRNATGASVNGAMACFTTAMDLHWRQVFILFLLLLILVQH</sequence>
<dbReference type="VEuPathDB" id="AmoebaDB:FDP41_002020"/>
<proteinExistence type="predicted"/>
<accession>A0A6A5BZE2</accession>
<dbReference type="InterPro" id="IPR000742">
    <property type="entry name" value="EGF"/>
</dbReference>
<dbReference type="VEuPathDB" id="AmoebaDB:NF0057000"/>
<comment type="caution">
    <text evidence="4">The sequence shown here is derived from an EMBL/GenBank/DDBJ whole genome shotgun (WGS) entry which is preliminary data.</text>
</comment>
<dbReference type="EMBL" id="VFQX01000028">
    <property type="protein sequence ID" value="KAF0978950.1"/>
    <property type="molecule type" value="Genomic_DNA"/>
</dbReference>
<gene>
    <name evidence="4" type="ORF">FDP41_002020</name>
</gene>
<keyword evidence="5" id="KW-1185">Reference proteome</keyword>
<evidence type="ECO:0000256" key="1">
    <source>
        <dbReference type="PROSITE-ProRule" id="PRU00076"/>
    </source>
</evidence>
<evidence type="ECO:0000256" key="2">
    <source>
        <dbReference type="SAM" id="Phobius"/>
    </source>
</evidence>
<dbReference type="OrthoDB" id="10045365at2759"/>
<evidence type="ECO:0000313" key="4">
    <source>
        <dbReference type="EMBL" id="KAF0978950.1"/>
    </source>
</evidence>
<dbReference type="GeneID" id="68109238"/>
<feature type="domain" description="EGF-like" evidence="3">
    <location>
        <begin position="520"/>
        <end position="560"/>
    </location>
</feature>
<dbReference type="PROSITE" id="PS00022">
    <property type="entry name" value="EGF_1"/>
    <property type="match status" value="1"/>
</dbReference>
<comment type="caution">
    <text evidence="1">Lacks conserved residue(s) required for the propagation of feature annotation.</text>
</comment>
<keyword evidence="2" id="KW-1133">Transmembrane helix</keyword>
<dbReference type="Proteomes" id="UP000444721">
    <property type="component" value="Unassembled WGS sequence"/>
</dbReference>
<organism evidence="4 5">
    <name type="scientific">Naegleria fowleri</name>
    <name type="common">Brain eating amoeba</name>
    <dbReference type="NCBI Taxonomy" id="5763"/>
    <lineage>
        <taxon>Eukaryota</taxon>
        <taxon>Discoba</taxon>
        <taxon>Heterolobosea</taxon>
        <taxon>Tetramitia</taxon>
        <taxon>Eutetramitia</taxon>
        <taxon>Vahlkampfiidae</taxon>
        <taxon>Naegleria</taxon>
    </lineage>
</organism>
<feature type="disulfide bond" evidence="1">
    <location>
        <begin position="550"/>
        <end position="559"/>
    </location>
</feature>
<dbReference type="PROSITE" id="PS50026">
    <property type="entry name" value="EGF_3"/>
    <property type="match status" value="1"/>
</dbReference>
<evidence type="ECO:0000313" key="5">
    <source>
        <dbReference type="Proteomes" id="UP000444721"/>
    </source>
</evidence>
<dbReference type="RefSeq" id="XP_044563663.1">
    <property type="nucleotide sequence ID" value="XM_044705170.1"/>
</dbReference>
<reference evidence="4 5" key="1">
    <citation type="journal article" date="2019" name="Sci. Rep.">
        <title>Nanopore sequencing improves the draft genome of the human pathogenic amoeba Naegleria fowleri.</title>
        <authorList>
            <person name="Liechti N."/>
            <person name="Schurch N."/>
            <person name="Bruggmann R."/>
            <person name="Wittwer M."/>
        </authorList>
    </citation>
    <scope>NUCLEOTIDE SEQUENCE [LARGE SCALE GENOMIC DNA]</scope>
    <source>
        <strain evidence="4 5">ATCC 30894</strain>
    </source>
</reference>
<keyword evidence="2" id="KW-0472">Membrane</keyword>
<dbReference type="VEuPathDB" id="AmoebaDB:NfTy_033800"/>
<protein>
    <recommendedName>
        <fullName evidence="3">EGF-like domain-containing protein</fullName>
    </recommendedName>
</protein>
<keyword evidence="2" id="KW-0812">Transmembrane</keyword>
<keyword evidence="1" id="KW-0245">EGF-like domain</keyword>
<dbReference type="AlphaFoldDB" id="A0A6A5BZE2"/>
<keyword evidence="1" id="KW-1015">Disulfide bond</keyword>
<evidence type="ECO:0000259" key="3">
    <source>
        <dbReference type="PROSITE" id="PS50026"/>
    </source>
</evidence>
<dbReference type="PROSITE" id="PS01186">
    <property type="entry name" value="EGF_2"/>
    <property type="match status" value="1"/>
</dbReference>
<dbReference type="Gene3D" id="2.10.25.10">
    <property type="entry name" value="Laminin"/>
    <property type="match status" value="1"/>
</dbReference>